<feature type="domain" description="Amine oxidase" evidence="12">
    <location>
        <begin position="15"/>
        <end position="465"/>
    </location>
</feature>
<comment type="pathway">
    <text evidence="3 11">Porphyrin-containing compound metabolism; protoheme biosynthesis.</text>
</comment>
<dbReference type="InterPro" id="IPR002937">
    <property type="entry name" value="Amino_oxidase"/>
</dbReference>
<evidence type="ECO:0000256" key="9">
    <source>
        <dbReference type="ARBA" id="ARBA00023002"/>
    </source>
</evidence>
<reference evidence="14" key="2">
    <citation type="submission" date="2020-06" db="EMBL/GenBank/DDBJ databases">
        <title>Isolation of Planomicrobium glaciei.</title>
        <authorList>
            <person name="Malisova L."/>
            <person name="Safrankova R."/>
            <person name="Jakubu V."/>
            <person name="Spanelova P."/>
        </authorList>
    </citation>
    <scope>NUCLEOTIDE SEQUENCE [LARGE SCALE GENOMIC DNA]</scope>
    <source>
        <strain evidence="14">NRL-ATB46093</strain>
    </source>
</reference>
<evidence type="ECO:0000256" key="4">
    <source>
        <dbReference type="ARBA" id="ARBA00008310"/>
    </source>
</evidence>
<dbReference type="AlphaFoldDB" id="A0A7H8QBZ0"/>
<dbReference type="Gene3D" id="3.50.50.60">
    <property type="entry name" value="FAD/NAD(P)-binding domain"/>
    <property type="match status" value="1"/>
</dbReference>
<evidence type="ECO:0000256" key="1">
    <source>
        <dbReference type="ARBA" id="ARBA00001755"/>
    </source>
</evidence>
<comment type="catalytic activity">
    <reaction evidence="1">
        <text>coproporphyrinogen III + 3 O2 = coproporphyrin III + 3 H2O2</text>
        <dbReference type="Rhea" id="RHEA:43436"/>
        <dbReference type="ChEBI" id="CHEBI:15379"/>
        <dbReference type="ChEBI" id="CHEBI:16240"/>
        <dbReference type="ChEBI" id="CHEBI:57309"/>
        <dbReference type="ChEBI" id="CHEBI:131725"/>
        <dbReference type="EC" id="1.3.3.15"/>
    </reaction>
    <physiologicalReaction direction="left-to-right" evidence="1">
        <dbReference type="Rhea" id="RHEA:43437"/>
    </physiologicalReaction>
</comment>
<dbReference type="GO" id="GO:0004729">
    <property type="term" value="F:oxygen-dependent protoporphyrinogen oxidase activity"/>
    <property type="evidence" value="ECO:0007669"/>
    <property type="project" value="UniProtKB-UniRule"/>
</dbReference>
<evidence type="ECO:0000256" key="6">
    <source>
        <dbReference type="ARBA" id="ARBA00019046"/>
    </source>
</evidence>
<evidence type="ECO:0000256" key="5">
    <source>
        <dbReference type="ARBA" id="ARBA00012402"/>
    </source>
</evidence>
<sequence length="476" mass="52285">MAERTRKVAVVGGGITGLSAAYYLQKQAQELGVSLEVTLIEATHRLGGKIQTLRKDGFVIERGSDSFLSRTKNINALVKELGIEDQLVESGAGETYVMVEDKLHPVPKGSVMGVPTAVGPFLASALYSWSGKVRAAVDLVLPKSKKTTDQPVGPFVRRRFGNEVVENLIEPLFSGFFSGDIDRLSLEATFPAFQEIEQRHRSLIYGMKKNERICPDEYTTNKKGVFRSFKNGMETLVTALEKELSSSTVLKGVKVVQIAENNGKAVLKLNNESTLVVDEVIFALPHTKVQPLFEPYGLLEELKAMPATSVATVSMAFPAEAVREFADQAMGFVVARNSDLSITACIASHCKWPSQTPEGKMLFKAFIGRVGDEAVVELSDKEIEKTVLADLQKAMAIEADPEFTIVSRWSEAMPQYLVGHKERVEKARREVEKNFPMVQIIGSSFEGFGLQGCVAQGKAAAQQILGSCQMEQEMRR</sequence>
<evidence type="ECO:0000256" key="8">
    <source>
        <dbReference type="ARBA" id="ARBA00022827"/>
    </source>
</evidence>
<dbReference type="NCBIfam" id="NF008845">
    <property type="entry name" value="PRK11883.1-5"/>
    <property type="match status" value="1"/>
</dbReference>
<comment type="cofactor">
    <cofactor evidence="2 11">
        <name>FAD</name>
        <dbReference type="ChEBI" id="CHEBI:57692"/>
    </cofactor>
</comment>
<reference evidence="13 14" key="1">
    <citation type="submission" date="2020-04" db="EMBL/GenBank/DDBJ databases">
        <authorList>
            <person name="Pajer P."/>
            <person name="Broz P."/>
        </authorList>
    </citation>
    <scope>NUCLEOTIDE SEQUENCE [LARGE SCALE GENOMIC DNA]</scope>
    <source>
        <strain evidence="14">NRL-ATB46093</strain>
    </source>
</reference>
<evidence type="ECO:0000256" key="2">
    <source>
        <dbReference type="ARBA" id="ARBA00001974"/>
    </source>
</evidence>
<evidence type="ECO:0000313" key="14">
    <source>
        <dbReference type="Proteomes" id="UP000509222"/>
    </source>
</evidence>
<dbReference type="InterPro" id="IPR004572">
    <property type="entry name" value="Protoporphyrinogen_oxidase"/>
</dbReference>
<evidence type="ECO:0000256" key="3">
    <source>
        <dbReference type="ARBA" id="ARBA00004744"/>
    </source>
</evidence>
<dbReference type="NCBIfam" id="TIGR00562">
    <property type="entry name" value="proto_IX_ox"/>
    <property type="match status" value="1"/>
</dbReference>
<keyword evidence="11" id="KW-0963">Cytoplasm</keyword>
<comment type="function">
    <text evidence="11">Involved in coproporphyrin-dependent heme b biosynthesis. Catalyzes the oxidation of coproporphyrinogen III to coproporphyrin III.</text>
</comment>
<keyword evidence="14" id="KW-1185">Reference proteome</keyword>
<gene>
    <name evidence="13" type="primary">hemY</name>
    <name evidence="13" type="ORF">HF394_12910</name>
</gene>
<dbReference type="Pfam" id="PF01593">
    <property type="entry name" value="Amino_oxidase"/>
    <property type="match status" value="1"/>
</dbReference>
<protein>
    <recommendedName>
        <fullName evidence="6 11">Coproporphyrinogen III oxidase</fullName>
        <ecNumber evidence="5 11">1.3.3.15</ecNumber>
    </recommendedName>
</protein>
<keyword evidence="7 11" id="KW-0285">Flavoprotein</keyword>
<dbReference type="Gene3D" id="1.10.3110.10">
    <property type="entry name" value="protoporphyrinogen ix oxidase, domain 3"/>
    <property type="match status" value="1"/>
</dbReference>
<name>A0A7H8QBZ0_9BACL</name>
<dbReference type="PANTHER" id="PTHR42923:SF3">
    <property type="entry name" value="PROTOPORPHYRINOGEN OXIDASE"/>
    <property type="match status" value="1"/>
</dbReference>
<dbReference type="Proteomes" id="UP000509222">
    <property type="component" value="Chromosome"/>
</dbReference>
<keyword evidence="8 11" id="KW-0274">FAD</keyword>
<comment type="subcellular location">
    <subcellularLocation>
        <location evidence="11">Cytoplasm</location>
    </subcellularLocation>
</comment>
<dbReference type="RefSeq" id="WP_053166620.1">
    <property type="nucleotide sequence ID" value="NZ_CP051177.1"/>
</dbReference>
<dbReference type="SUPFAM" id="SSF51905">
    <property type="entry name" value="FAD/NAD(P)-binding domain"/>
    <property type="match status" value="1"/>
</dbReference>
<dbReference type="EMBL" id="CP051177">
    <property type="protein sequence ID" value="QKX51400.1"/>
    <property type="molecule type" value="Genomic_DNA"/>
</dbReference>
<keyword evidence="10 11" id="KW-0350">Heme biosynthesis</keyword>
<organism evidence="13 14">
    <name type="scientific">Planococcus glaciei</name>
    <dbReference type="NCBI Taxonomy" id="459472"/>
    <lineage>
        <taxon>Bacteria</taxon>
        <taxon>Bacillati</taxon>
        <taxon>Bacillota</taxon>
        <taxon>Bacilli</taxon>
        <taxon>Bacillales</taxon>
        <taxon>Caryophanaceae</taxon>
        <taxon>Planococcus</taxon>
    </lineage>
</organism>
<dbReference type="GO" id="GO:0006783">
    <property type="term" value="P:heme biosynthetic process"/>
    <property type="evidence" value="ECO:0007669"/>
    <property type="project" value="UniProtKB-UniRule"/>
</dbReference>
<dbReference type="UniPathway" id="UPA00252"/>
<proteinExistence type="inferred from homology"/>
<keyword evidence="9 11" id="KW-0560">Oxidoreductase</keyword>
<comment type="similarity">
    <text evidence="4 11">Belongs to the protoporphyrinogen/coproporphyrinogen oxidase family. Coproporphyrinogen III oxidase subfamily.</text>
</comment>
<dbReference type="EC" id="1.3.3.15" evidence="5 11"/>
<evidence type="ECO:0000256" key="11">
    <source>
        <dbReference type="RuleBase" id="RU364052"/>
    </source>
</evidence>
<dbReference type="InterPro" id="IPR050464">
    <property type="entry name" value="Zeta_carotene_desat/Oxidored"/>
</dbReference>
<evidence type="ECO:0000256" key="7">
    <source>
        <dbReference type="ARBA" id="ARBA00022630"/>
    </source>
</evidence>
<dbReference type="PANTHER" id="PTHR42923">
    <property type="entry name" value="PROTOPORPHYRINOGEN OXIDASE"/>
    <property type="match status" value="1"/>
</dbReference>
<dbReference type="Gene3D" id="3.90.660.20">
    <property type="entry name" value="Protoporphyrinogen oxidase, mitochondrial, domain 2"/>
    <property type="match status" value="1"/>
</dbReference>
<dbReference type="GO" id="GO:0005737">
    <property type="term" value="C:cytoplasm"/>
    <property type="evidence" value="ECO:0007669"/>
    <property type="project" value="UniProtKB-SubCell"/>
</dbReference>
<dbReference type="SUPFAM" id="SSF54373">
    <property type="entry name" value="FAD-linked reductases, C-terminal domain"/>
    <property type="match status" value="1"/>
</dbReference>
<evidence type="ECO:0000256" key="10">
    <source>
        <dbReference type="ARBA" id="ARBA00023133"/>
    </source>
</evidence>
<accession>A0A7H8QBZ0</accession>
<dbReference type="InterPro" id="IPR036188">
    <property type="entry name" value="FAD/NAD-bd_sf"/>
</dbReference>
<evidence type="ECO:0000313" key="13">
    <source>
        <dbReference type="EMBL" id="QKX51400.1"/>
    </source>
</evidence>
<evidence type="ECO:0000259" key="12">
    <source>
        <dbReference type="Pfam" id="PF01593"/>
    </source>
</evidence>